<dbReference type="Pfam" id="PF00023">
    <property type="entry name" value="Ank"/>
    <property type="match status" value="1"/>
</dbReference>
<dbReference type="SMART" id="SM00248">
    <property type="entry name" value="ANK"/>
    <property type="match status" value="3"/>
</dbReference>
<dbReference type="Proteomes" id="UP001497623">
    <property type="component" value="Unassembled WGS sequence"/>
</dbReference>
<proteinExistence type="predicted"/>
<evidence type="ECO:0000256" key="3">
    <source>
        <dbReference type="PROSITE-ProRule" id="PRU00023"/>
    </source>
</evidence>
<dbReference type="PANTHER" id="PTHR24173:SF74">
    <property type="entry name" value="ANKYRIN REPEAT DOMAIN-CONTAINING PROTEIN 16"/>
    <property type="match status" value="1"/>
</dbReference>
<dbReference type="Pfam" id="PF12796">
    <property type="entry name" value="Ank_2"/>
    <property type="match status" value="1"/>
</dbReference>
<comment type="caution">
    <text evidence="5">The sequence shown here is derived from an EMBL/GenBank/DDBJ whole genome shotgun (WGS) entry which is preliminary data.</text>
</comment>
<keyword evidence="6" id="KW-1185">Reference proteome</keyword>
<feature type="non-terminal residue" evidence="5">
    <location>
        <position position="150"/>
    </location>
</feature>
<organism evidence="5 6">
    <name type="scientific">Meganyctiphanes norvegica</name>
    <name type="common">Northern krill</name>
    <name type="synonym">Thysanopoda norvegica</name>
    <dbReference type="NCBI Taxonomy" id="48144"/>
    <lineage>
        <taxon>Eukaryota</taxon>
        <taxon>Metazoa</taxon>
        <taxon>Ecdysozoa</taxon>
        <taxon>Arthropoda</taxon>
        <taxon>Crustacea</taxon>
        <taxon>Multicrustacea</taxon>
        <taxon>Malacostraca</taxon>
        <taxon>Eumalacostraca</taxon>
        <taxon>Eucarida</taxon>
        <taxon>Euphausiacea</taxon>
        <taxon>Euphausiidae</taxon>
        <taxon>Meganyctiphanes</taxon>
    </lineage>
</organism>
<dbReference type="PANTHER" id="PTHR24173">
    <property type="entry name" value="ANKYRIN REPEAT CONTAINING"/>
    <property type="match status" value="1"/>
</dbReference>
<evidence type="ECO:0000313" key="6">
    <source>
        <dbReference type="Proteomes" id="UP001497623"/>
    </source>
</evidence>
<feature type="compositionally biased region" description="Gly residues" evidence="4">
    <location>
        <begin position="12"/>
        <end position="25"/>
    </location>
</feature>
<keyword evidence="1" id="KW-0677">Repeat</keyword>
<protein>
    <submittedName>
        <fullName evidence="5">Uncharacterized protein</fullName>
    </submittedName>
</protein>
<evidence type="ECO:0000313" key="5">
    <source>
        <dbReference type="EMBL" id="CAL4141513.1"/>
    </source>
</evidence>
<dbReference type="PRINTS" id="PR01415">
    <property type="entry name" value="ANKYRIN"/>
</dbReference>
<gene>
    <name evidence="5" type="ORF">MNOR_LOCUS28873</name>
</gene>
<dbReference type="SUPFAM" id="SSF48403">
    <property type="entry name" value="Ankyrin repeat"/>
    <property type="match status" value="1"/>
</dbReference>
<feature type="repeat" description="ANK" evidence="3">
    <location>
        <begin position="109"/>
        <end position="141"/>
    </location>
</feature>
<name>A0AAV2RWN1_MEGNR</name>
<dbReference type="PROSITE" id="PS50088">
    <property type="entry name" value="ANK_REPEAT"/>
    <property type="match status" value="1"/>
</dbReference>
<reference evidence="5 6" key="1">
    <citation type="submission" date="2024-05" db="EMBL/GenBank/DDBJ databases">
        <authorList>
            <person name="Wallberg A."/>
        </authorList>
    </citation>
    <scope>NUCLEOTIDE SEQUENCE [LARGE SCALE GENOMIC DNA]</scope>
</reference>
<accession>A0AAV2RWN1</accession>
<feature type="region of interest" description="Disordered" evidence="4">
    <location>
        <begin position="1"/>
        <end position="26"/>
    </location>
</feature>
<evidence type="ECO:0000256" key="4">
    <source>
        <dbReference type="SAM" id="MobiDB-lite"/>
    </source>
</evidence>
<dbReference type="PROSITE" id="PS50297">
    <property type="entry name" value="ANK_REP_REGION"/>
    <property type="match status" value="1"/>
</dbReference>
<dbReference type="InterPro" id="IPR002110">
    <property type="entry name" value="Ankyrin_rpt"/>
</dbReference>
<sequence length="150" mass="15826">DRKMTAAVLGEVGPGVSPGRGGGGSMEDDAHRVVIEGGEAGGVTPLMVACQQGSDHYVRQILTKKPEALHERDRTGKSALHYCAENTTLACIDQVVEAEPELLASKDEDGYSPLHLATIAGNKAVVKYLLAKGADVNALDNEKHTAVHWA</sequence>
<dbReference type="Gene3D" id="1.25.40.20">
    <property type="entry name" value="Ankyrin repeat-containing domain"/>
    <property type="match status" value="1"/>
</dbReference>
<evidence type="ECO:0000256" key="1">
    <source>
        <dbReference type="ARBA" id="ARBA00022737"/>
    </source>
</evidence>
<dbReference type="AlphaFoldDB" id="A0AAV2RWN1"/>
<feature type="non-terminal residue" evidence="5">
    <location>
        <position position="1"/>
    </location>
</feature>
<dbReference type="EMBL" id="CAXKWB010032576">
    <property type="protein sequence ID" value="CAL4141513.1"/>
    <property type="molecule type" value="Genomic_DNA"/>
</dbReference>
<keyword evidence="2 3" id="KW-0040">ANK repeat</keyword>
<dbReference type="InterPro" id="IPR036770">
    <property type="entry name" value="Ankyrin_rpt-contain_sf"/>
</dbReference>
<evidence type="ECO:0000256" key="2">
    <source>
        <dbReference type="ARBA" id="ARBA00023043"/>
    </source>
</evidence>